<dbReference type="PROSITE" id="PS50066">
    <property type="entry name" value="MADS_BOX_2"/>
    <property type="match status" value="1"/>
</dbReference>
<dbReference type="InterPro" id="IPR002100">
    <property type="entry name" value="TF_MADSbox"/>
</dbReference>
<dbReference type="InterPro" id="IPR050142">
    <property type="entry name" value="MADS-box/MEF2_TF"/>
</dbReference>
<dbReference type="GO" id="GO:0000987">
    <property type="term" value="F:cis-regulatory region sequence-specific DNA binding"/>
    <property type="evidence" value="ECO:0007669"/>
    <property type="project" value="InterPro"/>
</dbReference>
<dbReference type="OrthoDB" id="762064at2759"/>
<dbReference type="GO" id="GO:0045944">
    <property type="term" value="P:positive regulation of transcription by RNA polymerase II"/>
    <property type="evidence" value="ECO:0007669"/>
    <property type="project" value="InterPro"/>
</dbReference>
<organism evidence="7 8">
    <name type="scientific">Zizania palustris</name>
    <name type="common">Northern wild rice</name>
    <dbReference type="NCBI Taxonomy" id="103762"/>
    <lineage>
        <taxon>Eukaryota</taxon>
        <taxon>Viridiplantae</taxon>
        <taxon>Streptophyta</taxon>
        <taxon>Embryophyta</taxon>
        <taxon>Tracheophyta</taxon>
        <taxon>Spermatophyta</taxon>
        <taxon>Magnoliopsida</taxon>
        <taxon>Liliopsida</taxon>
        <taxon>Poales</taxon>
        <taxon>Poaceae</taxon>
        <taxon>BOP clade</taxon>
        <taxon>Oryzoideae</taxon>
        <taxon>Oryzeae</taxon>
        <taxon>Zizaniinae</taxon>
        <taxon>Zizania</taxon>
    </lineage>
</organism>
<dbReference type="FunFam" id="3.40.1810.10:FF:000024">
    <property type="entry name" value="Agamous-like MADS-box protein AGL80"/>
    <property type="match status" value="1"/>
</dbReference>
<dbReference type="GO" id="GO:0000981">
    <property type="term" value="F:DNA-binding transcription factor activity, RNA polymerase II-specific"/>
    <property type="evidence" value="ECO:0007669"/>
    <property type="project" value="InterPro"/>
</dbReference>
<sequence>MARKKISLQRIANDATRRATFKKRRKGLIKKASELATLCDVDACLVVYGEGDAQPEVWPSLPKATAVLDYFKSLPEMEQCKKMMNQEDFLRQRIAKLQEQVRKAQRENHERETVLLLHHALSGRLAGGLAGLTVEQLTRLDWIVKMRINAVTDRLSQINGQQAPQPLPAQLPALLAPPLPALPAPPGMAPSSLALLAPSYTAPPSDMGVMAPPPALQGMNQDQQAWLMDVARNGDLGAVVYSGFTGGASTSTASPNPNSGGHDMIQLPNQAETGYAWSWANPGPSFPPM</sequence>
<dbReference type="GO" id="GO:0046983">
    <property type="term" value="F:protein dimerization activity"/>
    <property type="evidence" value="ECO:0007669"/>
    <property type="project" value="InterPro"/>
</dbReference>
<dbReference type="Pfam" id="PF00319">
    <property type="entry name" value="SRF-TF"/>
    <property type="match status" value="1"/>
</dbReference>
<dbReference type="SMART" id="SM00432">
    <property type="entry name" value="MADS"/>
    <property type="match status" value="1"/>
</dbReference>
<name>A0A8J5RFQ0_ZIZPA</name>
<dbReference type="PANTHER" id="PTHR48019">
    <property type="entry name" value="SERUM RESPONSE FACTOR HOMOLOG"/>
    <property type="match status" value="1"/>
</dbReference>
<dbReference type="CDD" id="cd00266">
    <property type="entry name" value="MADS_SRF_like"/>
    <property type="match status" value="1"/>
</dbReference>
<keyword evidence="2" id="KW-0238">DNA-binding</keyword>
<evidence type="ECO:0000259" key="6">
    <source>
        <dbReference type="PROSITE" id="PS50066"/>
    </source>
</evidence>
<evidence type="ECO:0000256" key="3">
    <source>
        <dbReference type="ARBA" id="ARBA00023163"/>
    </source>
</evidence>
<evidence type="ECO:0000256" key="4">
    <source>
        <dbReference type="ARBA" id="ARBA00023242"/>
    </source>
</evidence>
<evidence type="ECO:0000313" key="8">
    <source>
        <dbReference type="Proteomes" id="UP000729402"/>
    </source>
</evidence>
<evidence type="ECO:0000256" key="2">
    <source>
        <dbReference type="ARBA" id="ARBA00023125"/>
    </source>
</evidence>
<evidence type="ECO:0000256" key="1">
    <source>
        <dbReference type="ARBA" id="ARBA00023015"/>
    </source>
</evidence>
<comment type="caution">
    <text evidence="7">The sequence shown here is derived from an EMBL/GenBank/DDBJ whole genome shotgun (WGS) entry which is preliminary data.</text>
</comment>
<evidence type="ECO:0000313" key="7">
    <source>
        <dbReference type="EMBL" id="KAG8045278.1"/>
    </source>
</evidence>
<gene>
    <name evidence="7" type="ORF">GUJ93_ZPchr0008g11791</name>
</gene>
<keyword evidence="5" id="KW-0175">Coiled coil</keyword>
<feature type="coiled-coil region" evidence="5">
    <location>
        <begin position="80"/>
        <end position="114"/>
    </location>
</feature>
<evidence type="ECO:0000256" key="5">
    <source>
        <dbReference type="SAM" id="Coils"/>
    </source>
</evidence>
<reference evidence="7" key="2">
    <citation type="submission" date="2021-02" db="EMBL/GenBank/DDBJ databases">
        <authorList>
            <person name="Kimball J.A."/>
            <person name="Haas M.W."/>
            <person name="Macchietto M."/>
            <person name="Kono T."/>
            <person name="Duquette J."/>
            <person name="Shao M."/>
        </authorList>
    </citation>
    <scope>NUCLEOTIDE SEQUENCE</scope>
    <source>
        <tissue evidence="7">Fresh leaf tissue</tissue>
    </source>
</reference>
<keyword evidence="8" id="KW-1185">Reference proteome</keyword>
<protein>
    <recommendedName>
        <fullName evidence="6">MADS-box domain-containing protein</fullName>
    </recommendedName>
</protein>
<accession>A0A8J5RFQ0</accession>
<dbReference type="Proteomes" id="UP000729402">
    <property type="component" value="Unassembled WGS sequence"/>
</dbReference>
<keyword evidence="4" id="KW-0539">Nucleus</keyword>
<dbReference type="AlphaFoldDB" id="A0A8J5RFQ0"/>
<dbReference type="EMBL" id="JAAALK010000290">
    <property type="protein sequence ID" value="KAG8045278.1"/>
    <property type="molecule type" value="Genomic_DNA"/>
</dbReference>
<feature type="domain" description="MADS-box" evidence="6">
    <location>
        <begin position="1"/>
        <end position="50"/>
    </location>
</feature>
<keyword evidence="3" id="KW-0804">Transcription</keyword>
<reference evidence="7" key="1">
    <citation type="journal article" date="2021" name="bioRxiv">
        <title>Whole Genome Assembly and Annotation of Northern Wild Rice, Zizania palustris L., Supports a Whole Genome Duplication in the Zizania Genus.</title>
        <authorList>
            <person name="Haas M."/>
            <person name="Kono T."/>
            <person name="Macchietto M."/>
            <person name="Millas R."/>
            <person name="McGilp L."/>
            <person name="Shao M."/>
            <person name="Duquette J."/>
            <person name="Hirsch C.N."/>
            <person name="Kimball J."/>
        </authorList>
    </citation>
    <scope>NUCLEOTIDE SEQUENCE</scope>
    <source>
        <tissue evidence="7">Fresh leaf tissue</tissue>
    </source>
</reference>
<keyword evidence="1" id="KW-0805">Transcription regulation</keyword>
<dbReference type="InterPro" id="IPR033897">
    <property type="entry name" value="SRF-like_MADS-box"/>
</dbReference>
<proteinExistence type="predicted"/>